<dbReference type="Proteomes" id="UP000190198">
    <property type="component" value="Unassembled WGS sequence"/>
</dbReference>
<feature type="transmembrane region" description="Helical" evidence="1">
    <location>
        <begin position="168"/>
        <end position="194"/>
    </location>
</feature>
<feature type="transmembrane region" description="Helical" evidence="1">
    <location>
        <begin position="115"/>
        <end position="143"/>
    </location>
</feature>
<keyword evidence="1" id="KW-1133">Transmembrane helix</keyword>
<keyword evidence="1" id="KW-0812">Transmembrane</keyword>
<evidence type="ECO:0008006" key="4">
    <source>
        <dbReference type="Google" id="ProtNLM"/>
    </source>
</evidence>
<feature type="transmembrane region" description="Helical" evidence="1">
    <location>
        <begin position="16"/>
        <end position="38"/>
    </location>
</feature>
<proteinExistence type="predicted"/>
<evidence type="ECO:0000313" key="3">
    <source>
        <dbReference type="Proteomes" id="UP000190198"/>
    </source>
</evidence>
<protein>
    <recommendedName>
        <fullName evidence="4">Glycosyltransferase RgtA/B/C/D-like domain-containing protein</fullName>
    </recommendedName>
</protein>
<dbReference type="EMBL" id="MPRK01000032">
    <property type="protein sequence ID" value="OOZ42487.1"/>
    <property type="molecule type" value="Genomic_DNA"/>
</dbReference>
<evidence type="ECO:0000256" key="1">
    <source>
        <dbReference type="SAM" id="Phobius"/>
    </source>
</evidence>
<feature type="transmembrane region" description="Helical" evidence="1">
    <location>
        <begin position="241"/>
        <end position="258"/>
    </location>
</feature>
<dbReference type="AlphaFoldDB" id="A0A1T2LBK5"/>
<feature type="transmembrane region" description="Helical" evidence="1">
    <location>
        <begin position="82"/>
        <end position="103"/>
    </location>
</feature>
<comment type="caution">
    <text evidence="2">The sequence shown here is derived from an EMBL/GenBank/DDBJ whole genome shotgun (WGS) entry which is preliminary data.</text>
</comment>
<reference evidence="2 3" key="1">
    <citation type="submission" date="2016-11" db="EMBL/GenBank/DDBJ databases">
        <title>Mixed transmission modes and dynamic genome evolution in an obligate animal-bacterial symbiosis.</title>
        <authorList>
            <person name="Russell S.L."/>
            <person name="Corbett-Detig R.B."/>
            <person name="Cavanaugh C.M."/>
        </authorList>
    </citation>
    <scope>NUCLEOTIDE SEQUENCE [LARGE SCALE GENOMIC DNA]</scope>
    <source>
        <strain evidence="2">Sp-SM6</strain>
    </source>
</reference>
<sequence length="319" mass="36166">MTVTGKETLFRQSPEFIWKGVAIIGVYCLVHMLMRLILPQTLASDDAMEAFFSQQFHLVYSLRQPLLYSWLVYAAKNLLGDISLALVAVRYLLLFIMYTGLFLSASIMFTNRRVIVAVMVSYLLIRQYASLSHLVIFLAYYYAAQQVVDAEVLILEKNKLEHGGITEYLYSLLTFGSASLVFSSPLLIVVAILFPGLLFSHHFILPVDAERHLLAAQILIAMLVLVVTGFLLGIGNYKPRWVFPALILLPFYLFSVLEVHPEYLKRAKKYIIGVAIFSVITLVSRYVNVHVDSYEGKGFHRILPIRGLKSTCHPNGVRR</sequence>
<gene>
    <name evidence="2" type="ORF">BOW52_02915</name>
</gene>
<feature type="transmembrane region" description="Helical" evidence="1">
    <location>
        <begin position="214"/>
        <end position="235"/>
    </location>
</feature>
<keyword evidence="3" id="KW-1185">Reference proteome</keyword>
<accession>A0A1T2LBK5</accession>
<name>A0A1T2LBK5_9GAMM</name>
<organism evidence="2 3">
    <name type="scientific">Solemya elarraichensis gill symbiont</name>
    <dbReference type="NCBI Taxonomy" id="1918949"/>
    <lineage>
        <taxon>Bacteria</taxon>
        <taxon>Pseudomonadati</taxon>
        <taxon>Pseudomonadota</taxon>
        <taxon>Gammaproteobacteria</taxon>
        <taxon>sulfur-oxidizing symbionts</taxon>
    </lineage>
</organism>
<keyword evidence="1" id="KW-0472">Membrane</keyword>
<evidence type="ECO:0000313" key="2">
    <source>
        <dbReference type="EMBL" id="OOZ42487.1"/>
    </source>
</evidence>
<feature type="transmembrane region" description="Helical" evidence="1">
    <location>
        <begin position="270"/>
        <end position="287"/>
    </location>
</feature>